<dbReference type="Pfam" id="PF03099">
    <property type="entry name" value="BPL_LplA_LipB"/>
    <property type="match status" value="1"/>
</dbReference>
<dbReference type="GO" id="GO:0005524">
    <property type="term" value="F:ATP binding"/>
    <property type="evidence" value="ECO:0007669"/>
    <property type="project" value="UniProtKB-UniRule"/>
</dbReference>
<dbReference type="AlphaFoldDB" id="A0A544QV00"/>
<dbReference type="PROSITE" id="PS51733">
    <property type="entry name" value="BPL_LPL_CATALYTIC"/>
    <property type="match status" value="1"/>
</dbReference>
<dbReference type="GO" id="GO:0004077">
    <property type="term" value="F:biotin--[biotin carboxyl-carrier protein] ligase activity"/>
    <property type="evidence" value="ECO:0007669"/>
    <property type="project" value="UniProtKB-UniRule"/>
</dbReference>
<feature type="binding site" evidence="5">
    <location>
        <position position="187"/>
    </location>
    <ligand>
        <name>biotin</name>
        <dbReference type="ChEBI" id="CHEBI:57586"/>
    </ligand>
</feature>
<feature type="binding site" evidence="5">
    <location>
        <position position="117"/>
    </location>
    <ligand>
        <name>biotin</name>
        <dbReference type="ChEBI" id="CHEBI:57586"/>
    </ligand>
</feature>
<keyword evidence="3 5" id="KW-0067">ATP-binding</keyword>
<evidence type="ECO:0000256" key="4">
    <source>
        <dbReference type="ARBA" id="ARBA00023267"/>
    </source>
</evidence>
<dbReference type="InterPro" id="IPR036388">
    <property type="entry name" value="WH-like_DNA-bd_sf"/>
</dbReference>
<gene>
    <name evidence="5" type="primary">birA</name>
    <name evidence="7" type="ORF">EXD82_05810</name>
</gene>
<dbReference type="Gene3D" id="1.10.10.10">
    <property type="entry name" value="Winged helix-like DNA-binding domain superfamily/Winged helix DNA-binding domain"/>
    <property type="match status" value="1"/>
</dbReference>
<comment type="similarity">
    <text evidence="5">Belongs to the biotin--protein ligase family.</text>
</comment>
<keyword evidence="5" id="KW-0678">Repressor</keyword>
<proteinExistence type="inferred from homology"/>
<dbReference type="Gene3D" id="2.30.30.100">
    <property type="match status" value="1"/>
</dbReference>
<dbReference type="NCBIfam" id="TIGR00121">
    <property type="entry name" value="birA_ligase"/>
    <property type="match status" value="1"/>
</dbReference>
<protein>
    <recommendedName>
        <fullName evidence="5">Bifunctional ligase/repressor BirA</fullName>
    </recommendedName>
    <alternativeName>
        <fullName evidence="5">Biotin--[acetyl-CoA-carboxylase] ligase</fullName>
        <ecNumber evidence="5">6.3.4.15</ecNumber>
    </alternativeName>
    <alternativeName>
        <fullName evidence="5">Biotin--protein ligase</fullName>
    </alternativeName>
    <alternativeName>
        <fullName evidence="5">Biotin-[acetyl-CoA carboxylase] synthetase</fullName>
    </alternativeName>
</protein>
<dbReference type="InterPro" id="IPR004143">
    <property type="entry name" value="BPL_LPL_catalytic"/>
</dbReference>
<dbReference type="OrthoDB" id="9807064at2"/>
<dbReference type="SUPFAM" id="SSF50037">
    <property type="entry name" value="C-terminal domain of transcriptional repressors"/>
    <property type="match status" value="1"/>
</dbReference>
<keyword evidence="5" id="KW-0238">DNA-binding</keyword>
<dbReference type="Pfam" id="PF02237">
    <property type="entry name" value="BPL_C"/>
    <property type="match status" value="1"/>
</dbReference>
<dbReference type="InterPro" id="IPR004408">
    <property type="entry name" value="Biotin_CoA_COase_ligase"/>
</dbReference>
<dbReference type="GO" id="GO:0016740">
    <property type="term" value="F:transferase activity"/>
    <property type="evidence" value="ECO:0007669"/>
    <property type="project" value="UniProtKB-ARBA"/>
</dbReference>
<keyword evidence="5" id="KW-0804">Transcription</keyword>
<dbReference type="Proteomes" id="UP000317863">
    <property type="component" value="Unassembled WGS sequence"/>
</dbReference>
<comment type="catalytic activity">
    <reaction evidence="5">
        <text>biotin + L-lysyl-[protein] + ATP = N(6)-biotinyl-L-lysyl-[protein] + AMP + diphosphate + H(+)</text>
        <dbReference type="Rhea" id="RHEA:11756"/>
        <dbReference type="Rhea" id="RHEA-COMP:9752"/>
        <dbReference type="Rhea" id="RHEA-COMP:10505"/>
        <dbReference type="ChEBI" id="CHEBI:15378"/>
        <dbReference type="ChEBI" id="CHEBI:29969"/>
        <dbReference type="ChEBI" id="CHEBI:30616"/>
        <dbReference type="ChEBI" id="CHEBI:33019"/>
        <dbReference type="ChEBI" id="CHEBI:57586"/>
        <dbReference type="ChEBI" id="CHEBI:83144"/>
        <dbReference type="ChEBI" id="CHEBI:456215"/>
        <dbReference type="EC" id="6.3.4.15"/>
    </reaction>
</comment>
<dbReference type="RefSeq" id="WP_142535981.1">
    <property type="nucleotide sequence ID" value="NZ_SGJB01000009.1"/>
</dbReference>
<dbReference type="Pfam" id="PF08279">
    <property type="entry name" value="HTH_11"/>
    <property type="match status" value="1"/>
</dbReference>
<dbReference type="SUPFAM" id="SSF46785">
    <property type="entry name" value="Winged helix' DNA-binding domain"/>
    <property type="match status" value="1"/>
</dbReference>
<comment type="function">
    <text evidence="5">Acts both as a biotin--[acetyl-CoA-carboxylase] ligase and a repressor.</text>
</comment>
<evidence type="ECO:0000313" key="7">
    <source>
        <dbReference type="EMBL" id="TQQ84506.1"/>
    </source>
</evidence>
<feature type="binding site" evidence="5">
    <location>
        <begin position="121"/>
        <end position="123"/>
    </location>
    <ligand>
        <name>biotin</name>
        <dbReference type="ChEBI" id="CHEBI:57586"/>
    </ligand>
</feature>
<evidence type="ECO:0000256" key="1">
    <source>
        <dbReference type="ARBA" id="ARBA00022598"/>
    </source>
</evidence>
<dbReference type="GO" id="GO:0003677">
    <property type="term" value="F:DNA binding"/>
    <property type="evidence" value="ECO:0007669"/>
    <property type="project" value="UniProtKB-UniRule"/>
</dbReference>
<dbReference type="GO" id="GO:0006355">
    <property type="term" value="P:regulation of DNA-templated transcription"/>
    <property type="evidence" value="ECO:0007669"/>
    <property type="project" value="UniProtKB-UniRule"/>
</dbReference>
<dbReference type="CDD" id="cd00090">
    <property type="entry name" value="HTH_ARSR"/>
    <property type="match status" value="1"/>
</dbReference>
<sequence>MARDNRAKIAEILMNSDNFISGEEISEKLGISRAAVWKHIKTLKENGYDIESVNKVGYRLKSINNSSFSPERFLSILDTEFIGRNIKCFDSLESTNKYVLENSENLEDGSVVIAEEQTGGRGRIGKPWKSKSGEGIWMSIVLKPEIPLNKAPFITLISGAALVDAFRNMDVDAKIKWPNDIILNGKKLCGILTEMKAQVERIECITTGVGINVLTEEFPEDIRKKATSLFIEGCLTDREKIASEFMKSFERMYKAYIEKDDRKEVLDICTENSVLIGKEIRVIERGEEKYAICNGIDVDGNLIVTDENGHRKTIFSGEVSVRGKNGYI</sequence>
<keyword evidence="1 5" id="KW-0436">Ligase</keyword>
<dbReference type="InterPro" id="IPR030855">
    <property type="entry name" value="Bifunct_BirA"/>
</dbReference>
<comment type="caution">
    <text evidence="7">The sequence shown here is derived from an EMBL/GenBank/DDBJ whole genome shotgun (WGS) entry which is preliminary data.</text>
</comment>
<evidence type="ECO:0000256" key="2">
    <source>
        <dbReference type="ARBA" id="ARBA00022741"/>
    </source>
</evidence>
<keyword evidence="5" id="KW-0805">Transcription regulation</keyword>
<feature type="domain" description="BPL/LPL catalytic" evidence="6">
    <location>
        <begin position="74"/>
        <end position="257"/>
    </location>
</feature>
<dbReference type="EMBL" id="SGJB01000009">
    <property type="protein sequence ID" value="TQQ84506.1"/>
    <property type="molecule type" value="Genomic_DNA"/>
</dbReference>
<feature type="binding site" evidence="5">
    <location>
        <begin position="94"/>
        <end position="96"/>
    </location>
    <ligand>
        <name>biotin</name>
        <dbReference type="ChEBI" id="CHEBI:57586"/>
    </ligand>
</feature>
<dbReference type="PANTHER" id="PTHR12835:SF5">
    <property type="entry name" value="BIOTIN--PROTEIN LIGASE"/>
    <property type="match status" value="1"/>
</dbReference>
<evidence type="ECO:0000256" key="3">
    <source>
        <dbReference type="ARBA" id="ARBA00022840"/>
    </source>
</evidence>
<dbReference type="InterPro" id="IPR008988">
    <property type="entry name" value="Transcriptional_repressor_C"/>
</dbReference>
<feature type="DNA-binding region" description="H-T-H motif" evidence="5">
    <location>
        <begin position="22"/>
        <end position="41"/>
    </location>
</feature>
<dbReference type="GO" id="GO:0009249">
    <property type="term" value="P:protein lipoylation"/>
    <property type="evidence" value="ECO:0007669"/>
    <property type="project" value="UniProtKB-ARBA"/>
</dbReference>
<evidence type="ECO:0000256" key="5">
    <source>
        <dbReference type="HAMAP-Rule" id="MF_00978"/>
    </source>
</evidence>
<dbReference type="GO" id="GO:0005737">
    <property type="term" value="C:cytoplasm"/>
    <property type="evidence" value="ECO:0007669"/>
    <property type="project" value="TreeGrafter"/>
</dbReference>
<dbReference type="PANTHER" id="PTHR12835">
    <property type="entry name" value="BIOTIN PROTEIN LIGASE"/>
    <property type="match status" value="1"/>
</dbReference>
<dbReference type="InterPro" id="IPR011991">
    <property type="entry name" value="ArsR-like_HTH"/>
</dbReference>
<dbReference type="HAMAP" id="MF_00978">
    <property type="entry name" value="Bifunct_BirA"/>
    <property type="match status" value="1"/>
</dbReference>
<keyword evidence="2 5" id="KW-0547">Nucleotide-binding</keyword>
<reference evidence="7 8" key="1">
    <citation type="submission" date="2019-02" db="EMBL/GenBank/DDBJ databases">
        <title>Peptostreptococcaceae bacterium ZHW00191 nov., a new bacterium isolated from the human gut.</title>
        <authorList>
            <person name="Zhou H.-W."/>
            <person name="Chen X.-J."/>
        </authorList>
    </citation>
    <scope>NUCLEOTIDE SEQUENCE [LARGE SCALE GENOMIC DNA]</scope>
    <source>
        <strain evidence="7 8">ZHW00191</strain>
    </source>
</reference>
<dbReference type="SUPFAM" id="SSF55681">
    <property type="entry name" value="Class II aaRS and biotin synthetases"/>
    <property type="match status" value="1"/>
</dbReference>
<evidence type="ECO:0000259" key="6">
    <source>
        <dbReference type="PROSITE" id="PS51733"/>
    </source>
</evidence>
<dbReference type="InterPro" id="IPR036390">
    <property type="entry name" value="WH_DNA-bd_sf"/>
</dbReference>
<keyword evidence="8" id="KW-1185">Reference proteome</keyword>
<organism evidence="7 8">
    <name type="scientific">Peptacetobacter hominis</name>
    <dbReference type="NCBI Taxonomy" id="2743610"/>
    <lineage>
        <taxon>Bacteria</taxon>
        <taxon>Bacillati</taxon>
        <taxon>Bacillota</taxon>
        <taxon>Clostridia</taxon>
        <taxon>Peptostreptococcales</taxon>
        <taxon>Peptostreptococcaceae</taxon>
        <taxon>Peptacetobacter</taxon>
    </lineage>
</organism>
<dbReference type="InterPro" id="IPR003142">
    <property type="entry name" value="BPL_C"/>
</dbReference>
<dbReference type="Gene3D" id="3.30.930.10">
    <property type="entry name" value="Bira Bifunctional Protein, Domain 2"/>
    <property type="match status" value="1"/>
</dbReference>
<name>A0A544QV00_9FIRM</name>
<keyword evidence="4 5" id="KW-0092">Biotin</keyword>
<dbReference type="EC" id="6.3.4.15" evidence="5"/>
<evidence type="ECO:0000313" key="8">
    <source>
        <dbReference type="Proteomes" id="UP000317863"/>
    </source>
</evidence>
<dbReference type="InterPro" id="IPR013196">
    <property type="entry name" value="HTH_11"/>
</dbReference>
<dbReference type="CDD" id="cd16442">
    <property type="entry name" value="BPL"/>
    <property type="match status" value="1"/>
</dbReference>
<accession>A0A544QV00</accession>
<dbReference type="InterPro" id="IPR045864">
    <property type="entry name" value="aa-tRNA-synth_II/BPL/LPL"/>
</dbReference>